<accession>S7ZP07</accession>
<dbReference type="Proteomes" id="UP000019376">
    <property type="component" value="Unassembled WGS sequence"/>
</dbReference>
<name>S7ZP07_PENO1</name>
<gene>
    <name evidence="2" type="ORF">PDE_05322</name>
</gene>
<dbReference type="HOGENOM" id="CLU_1434891_0_0_1"/>
<dbReference type="EMBL" id="KB644412">
    <property type="protein sequence ID" value="EPS30371.1"/>
    <property type="molecule type" value="Genomic_DNA"/>
</dbReference>
<dbReference type="AlphaFoldDB" id="S7ZP07"/>
<organism evidence="2 3">
    <name type="scientific">Penicillium oxalicum (strain 114-2 / CGMCC 5302)</name>
    <name type="common">Penicillium decumbens</name>
    <dbReference type="NCBI Taxonomy" id="933388"/>
    <lineage>
        <taxon>Eukaryota</taxon>
        <taxon>Fungi</taxon>
        <taxon>Dikarya</taxon>
        <taxon>Ascomycota</taxon>
        <taxon>Pezizomycotina</taxon>
        <taxon>Eurotiomycetes</taxon>
        <taxon>Eurotiomycetidae</taxon>
        <taxon>Eurotiales</taxon>
        <taxon>Aspergillaceae</taxon>
        <taxon>Penicillium</taxon>
    </lineage>
</organism>
<feature type="compositionally biased region" description="Basic residues" evidence="1">
    <location>
        <begin position="23"/>
        <end position="38"/>
    </location>
</feature>
<feature type="region of interest" description="Disordered" evidence="1">
    <location>
        <begin position="15"/>
        <end position="55"/>
    </location>
</feature>
<sequence>MCGTQGYTSVSVLCTPATPSDQKKKKSPTFSQTHRRTNLRKEPLPPSPQKPKPSPPDIPLLFRNVLVHASVRSAFVTSPGVDWLIADLSAGLLHGIVTSRDFLCRTLVLWWSAIISTVVQRTSRVVLTPVITSGPAPPAGAPPPSPWLTLFSLFHHPPKIPLGPCPDQLCPFRPASNPSPSWSRFSTQS</sequence>
<evidence type="ECO:0000256" key="1">
    <source>
        <dbReference type="SAM" id="MobiDB-lite"/>
    </source>
</evidence>
<proteinExistence type="predicted"/>
<evidence type="ECO:0000313" key="2">
    <source>
        <dbReference type="EMBL" id="EPS30371.1"/>
    </source>
</evidence>
<protein>
    <submittedName>
        <fullName evidence="2">Uncharacterized protein</fullName>
    </submittedName>
</protein>
<feature type="compositionally biased region" description="Pro residues" evidence="1">
    <location>
        <begin position="44"/>
        <end position="55"/>
    </location>
</feature>
<evidence type="ECO:0000313" key="3">
    <source>
        <dbReference type="Proteomes" id="UP000019376"/>
    </source>
</evidence>
<keyword evidence="3" id="KW-1185">Reference proteome</keyword>
<reference evidence="2 3" key="1">
    <citation type="journal article" date="2013" name="PLoS ONE">
        <title>Genomic and secretomic analyses reveal unique features of the lignocellulolytic enzyme system of Penicillium decumbens.</title>
        <authorList>
            <person name="Liu G."/>
            <person name="Zhang L."/>
            <person name="Wei X."/>
            <person name="Zou G."/>
            <person name="Qin Y."/>
            <person name="Ma L."/>
            <person name="Li J."/>
            <person name="Zheng H."/>
            <person name="Wang S."/>
            <person name="Wang C."/>
            <person name="Xun L."/>
            <person name="Zhao G.-P."/>
            <person name="Zhou Z."/>
            <person name="Qu Y."/>
        </authorList>
    </citation>
    <scope>NUCLEOTIDE SEQUENCE [LARGE SCALE GENOMIC DNA]</scope>
    <source>
        <strain evidence="3">114-2 / CGMCC 5302</strain>
    </source>
</reference>